<evidence type="ECO:0000313" key="2">
    <source>
        <dbReference type="EMBL" id="CPC00995.1"/>
    </source>
</evidence>
<sequence>MPRLSHQHRVNAVVVQRNLFGGAQQRDGLRQRSTQHVQHLRDRVDGNHVQAALD</sequence>
<dbReference type="EMBL" id="CSBK01004569">
    <property type="protein sequence ID" value="CPC00995.1"/>
    <property type="molecule type" value="Genomic_DNA"/>
</dbReference>
<feature type="region of interest" description="Disordered" evidence="1">
    <location>
        <begin position="24"/>
        <end position="54"/>
    </location>
</feature>
<comment type="caution">
    <text evidence="2">The sequence shown here is derived from an EMBL/GenBank/DDBJ whole genome shotgun (WGS) entry which is preliminary data.</text>
</comment>
<organism evidence="2 3">
    <name type="scientific">Mycobacterium tuberculosis</name>
    <dbReference type="NCBI Taxonomy" id="1773"/>
    <lineage>
        <taxon>Bacteria</taxon>
        <taxon>Bacillati</taxon>
        <taxon>Actinomycetota</taxon>
        <taxon>Actinomycetes</taxon>
        <taxon>Mycobacteriales</taxon>
        <taxon>Mycobacteriaceae</taxon>
        <taxon>Mycobacterium</taxon>
        <taxon>Mycobacterium tuberculosis complex</taxon>
    </lineage>
</organism>
<evidence type="ECO:0000256" key="1">
    <source>
        <dbReference type="SAM" id="MobiDB-lite"/>
    </source>
</evidence>
<name>A0A916LH87_MYCTX</name>
<dbReference type="Proteomes" id="UP000039021">
    <property type="component" value="Unassembled WGS sequence"/>
</dbReference>
<reference evidence="3" key="1">
    <citation type="submission" date="2015-03" db="EMBL/GenBank/DDBJ databases">
        <authorList>
            <consortium name="Pathogen Informatics"/>
        </authorList>
    </citation>
    <scope>NUCLEOTIDE SEQUENCE [LARGE SCALE GENOMIC DNA]</scope>
    <source>
        <strain evidence="3">N09902308</strain>
    </source>
</reference>
<dbReference type="AlphaFoldDB" id="A0A916LH87"/>
<gene>
    <name evidence="2" type="ORF">ERS007739_05519</name>
</gene>
<accession>A0A916LH87</accession>
<protein>
    <submittedName>
        <fullName evidence="2">Uncharacterized protein</fullName>
    </submittedName>
</protein>
<evidence type="ECO:0000313" key="3">
    <source>
        <dbReference type="Proteomes" id="UP000039021"/>
    </source>
</evidence>
<proteinExistence type="predicted"/>